<comment type="caution">
    <text evidence="2">The sequence shown here is derived from an EMBL/GenBank/DDBJ whole genome shotgun (WGS) entry which is preliminary data.</text>
</comment>
<name>A0A565BEN7_9BRAS</name>
<dbReference type="EMBL" id="CABITT030000003">
    <property type="protein sequence ID" value="VVA99330.1"/>
    <property type="molecule type" value="Genomic_DNA"/>
</dbReference>
<evidence type="ECO:0000256" key="1">
    <source>
        <dbReference type="SAM" id="Coils"/>
    </source>
</evidence>
<keyword evidence="1" id="KW-0175">Coiled coil</keyword>
<reference evidence="2" key="1">
    <citation type="submission" date="2019-07" db="EMBL/GenBank/DDBJ databases">
        <authorList>
            <person name="Dittberner H."/>
        </authorList>
    </citation>
    <scope>NUCLEOTIDE SEQUENCE [LARGE SCALE GENOMIC DNA]</scope>
</reference>
<dbReference type="Proteomes" id="UP000489600">
    <property type="component" value="Unassembled WGS sequence"/>
</dbReference>
<gene>
    <name evidence="2" type="ORF">ANE_LOCUS9775</name>
</gene>
<evidence type="ECO:0000313" key="3">
    <source>
        <dbReference type="Proteomes" id="UP000489600"/>
    </source>
</evidence>
<accession>A0A565BEN7</accession>
<dbReference type="OrthoDB" id="1086515at2759"/>
<sequence>MGKRRLSIFGSYDTGSNNNYSSSLDQSHFVGESLSDYEVPVTRQPVQKDFPTMCYCGADAVVKNYTFGQQNGRRYYTCAGNIYDGDCHIWKFFDDAVVEEILILKNKVSGLEARVERYDKEVNDLKQIVLQLQTKVNEIQTNL</sequence>
<keyword evidence="3" id="KW-1185">Reference proteome</keyword>
<organism evidence="2 3">
    <name type="scientific">Arabis nemorensis</name>
    <dbReference type="NCBI Taxonomy" id="586526"/>
    <lineage>
        <taxon>Eukaryota</taxon>
        <taxon>Viridiplantae</taxon>
        <taxon>Streptophyta</taxon>
        <taxon>Embryophyta</taxon>
        <taxon>Tracheophyta</taxon>
        <taxon>Spermatophyta</taxon>
        <taxon>Magnoliopsida</taxon>
        <taxon>eudicotyledons</taxon>
        <taxon>Gunneridae</taxon>
        <taxon>Pentapetalae</taxon>
        <taxon>rosids</taxon>
        <taxon>malvids</taxon>
        <taxon>Brassicales</taxon>
        <taxon>Brassicaceae</taxon>
        <taxon>Arabideae</taxon>
        <taxon>Arabis</taxon>
    </lineage>
</organism>
<dbReference type="AlphaFoldDB" id="A0A565BEN7"/>
<protein>
    <recommendedName>
        <fullName evidence="4">Zinc finger GRF-type domain-containing protein</fullName>
    </recommendedName>
</protein>
<feature type="coiled-coil region" evidence="1">
    <location>
        <begin position="101"/>
        <end position="142"/>
    </location>
</feature>
<evidence type="ECO:0008006" key="4">
    <source>
        <dbReference type="Google" id="ProtNLM"/>
    </source>
</evidence>
<proteinExistence type="predicted"/>
<evidence type="ECO:0000313" key="2">
    <source>
        <dbReference type="EMBL" id="VVA99330.1"/>
    </source>
</evidence>
<dbReference type="PANTHER" id="PTHR33248">
    <property type="entry name" value="ZINC ION-BINDING PROTEIN"/>
    <property type="match status" value="1"/>
</dbReference>